<protein>
    <submittedName>
        <fullName evidence="1">Uncharacterized protein</fullName>
    </submittedName>
</protein>
<organism evidence="1 2">
    <name type="scientific">Candidatus Megaera venefica</name>
    <dbReference type="NCBI Taxonomy" id="2055910"/>
    <lineage>
        <taxon>Bacteria</taxon>
        <taxon>Pseudomonadati</taxon>
        <taxon>Pseudomonadota</taxon>
        <taxon>Alphaproteobacteria</taxon>
        <taxon>Rickettsiales</taxon>
        <taxon>Rickettsiaceae</taxon>
        <taxon>Candidatus Megaera</taxon>
    </lineage>
</organism>
<evidence type="ECO:0000313" key="1">
    <source>
        <dbReference type="EMBL" id="MEA0971632.1"/>
    </source>
</evidence>
<proteinExistence type="predicted"/>
<comment type="caution">
    <text evidence="1">The sequence shown here is derived from an EMBL/GenBank/DDBJ whole genome shotgun (WGS) entry which is preliminary data.</text>
</comment>
<sequence>MINSNYGKTYNSFAEHPLAPIYFKYIDILISRDVNQDVQHLLDIADAPITEENTEVFTDIVAALVRIANEDNVNEFEELGHQLDNAH</sequence>
<reference evidence="1 2" key="1">
    <citation type="submission" date="2023-03" db="EMBL/GenBank/DDBJ databases">
        <title>Host association and intracellularity evolved multiple times independently in the Rickettsiales.</title>
        <authorList>
            <person name="Castelli M."/>
            <person name="Nardi T."/>
            <person name="Gammuto L."/>
            <person name="Bellinzona G."/>
            <person name="Sabaneyeva E."/>
            <person name="Potekhin A."/>
            <person name="Serra V."/>
            <person name="Petroni G."/>
            <person name="Sassera D."/>
        </authorList>
    </citation>
    <scope>NUCLEOTIDE SEQUENCE [LARGE SCALE GENOMIC DNA]</scope>
    <source>
        <strain evidence="1 2">Sr 2-6</strain>
    </source>
</reference>
<name>A0ABU5NEN6_9RICK</name>
<dbReference type="RefSeq" id="WP_322777547.1">
    <property type="nucleotide sequence ID" value="NZ_JARJFB010000197.1"/>
</dbReference>
<evidence type="ECO:0000313" key="2">
    <source>
        <dbReference type="Proteomes" id="UP001291687"/>
    </source>
</evidence>
<keyword evidence="2" id="KW-1185">Reference proteome</keyword>
<accession>A0ABU5NEN6</accession>
<dbReference type="Proteomes" id="UP001291687">
    <property type="component" value="Unassembled WGS sequence"/>
</dbReference>
<gene>
    <name evidence="1" type="ORF">Megvenef_01616</name>
</gene>
<dbReference type="EMBL" id="JARJFB010000197">
    <property type="protein sequence ID" value="MEA0971632.1"/>
    <property type="molecule type" value="Genomic_DNA"/>
</dbReference>